<dbReference type="OrthoDB" id="47802at2759"/>
<dbReference type="PROSITE" id="PS50082">
    <property type="entry name" value="WD_REPEATS_2"/>
    <property type="match status" value="2"/>
</dbReference>
<protein>
    <submittedName>
        <fullName evidence="2">Transcriptional corepressor LEUNIG</fullName>
    </submittedName>
</protein>
<evidence type="ECO:0000313" key="3">
    <source>
        <dbReference type="Proteomes" id="UP000095767"/>
    </source>
</evidence>
<organism evidence="2 3">
    <name type="scientific">Dichanthelium oligosanthes</name>
    <dbReference type="NCBI Taxonomy" id="888268"/>
    <lineage>
        <taxon>Eukaryota</taxon>
        <taxon>Viridiplantae</taxon>
        <taxon>Streptophyta</taxon>
        <taxon>Embryophyta</taxon>
        <taxon>Tracheophyta</taxon>
        <taxon>Spermatophyta</taxon>
        <taxon>Magnoliopsida</taxon>
        <taxon>Liliopsida</taxon>
        <taxon>Poales</taxon>
        <taxon>Poaceae</taxon>
        <taxon>PACMAD clade</taxon>
        <taxon>Panicoideae</taxon>
        <taxon>Panicodae</taxon>
        <taxon>Paniceae</taxon>
        <taxon>Dichantheliinae</taxon>
        <taxon>Dichanthelium</taxon>
    </lineage>
</organism>
<gene>
    <name evidence="2" type="ORF">BAE44_0016333</name>
</gene>
<dbReference type="GO" id="GO:0003714">
    <property type="term" value="F:transcription corepressor activity"/>
    <property type="evidence" value="ECO:0007669"/>
    <property type="project" value="InterPro"/>
</dbReference>
<feature type="repeat" description="WD" evidence="1">
    <location>
        <begin position="1"/>
        <end position="27"/>
    </location>
</feature>
<dbReference type="Proteomes" id="UP000095767">
    <property type="component" value="Unassembled WGS sequence"/>
</dbReference>
<dbReference type="AlphaFoldDB" id="A0A1E5VC50"/>
<comment type="caution">
    <text evidence="2">The sequence shown here is derived from an EMBL/GenBank/DDBJ whole genome shotgun (WGS) entry which is preliminary data.</text>
</comment>
<keyword evidence="3" id="KW-1185">Reference proteome</keyword>
<accession>A0A1E5VC50</accession>
<evidence type="ECO:0000256" key="1">
    <source>
        <dbReference type="PROSITE-ProRule" id="PRU00221"/>
    </source>
</evidence>
<sequence>MPLRLATSSFDKTLRVWDAEDTEYSLRTFTGHQASIMSLDFHPNKQDVICSCDSDGQVRSWSTDYANCLACVKVSKGVAVQLRFQPRKGKYLAAASEKAVFILDGETQIARRSLQSLEIWNIMENKSIRINNAHDGLVAALAASSETGHIASRSALCSSMVPDQHTCEAATLPFHLG</sequence>
<feature type="repeat" description="WD" evidence="1">
    <location>
        <begin position="29"/>
        <end position="62"/>
    </location>
</feature>
<dbReference type="InterPro" id="IPR015943">
    <property type="entry name" value="WD40/YVTN_repeat-like_dom_sf"/>
</dbReference>
<dbReference type="PANTHER" id="PTHR44376">
    <property type="entry name" value="TRANSCRIPTIONAL REGULATOR OF FILAMENTOUS GROWTH FLO8"/>
    <property type="match status" value="1"/>
</dbReference>
<dbReference type="SUPFAM" id="SSF50978">
    <property type="entry name" value="WD40 repeat-like"/>
    <property type="match status" value="1"/>
</dbReference>
<name>A0A1E5VC50_9POAL</name>
<dbReference type="Pfam" id="PF00400">
    <property type="entry name" value="WD40"/>
    <property type="match status" value="2"/>
</dbReference>
<dbReference type="InterPro" id="IPR036322">
    <property type="entry name" value="WD40_repeat_dom_sf"/>
</dbReference>
<reference evidence="2 3" key="1">
    <citation type="submission" date="2016-09" db="EMBL/GenBank/DDBJ databases">
        <title>The draft genome of Dichanthelium oligosanthes: A C3 panicoid grass species.</title>
        <authorList>
            <person name="Studer A.J."/>
            <person name="Schnable J.C."/>
            <person name="Brutnell T.P."/>
        </authorList>
    </citation>
    <scope>NUCLEOTIDE SEQUENCE [LARGE SCALE GENOMIC DNA]</scope>
    <source>
        <strain evidence="3">cv. Kellogg 1175</strain>
        <tissue evidence="2">Leaf</tissue>
    </source>
</reference>
<dbReference type="InterPro" id="IPR001680">
    <property type="entry name" value="WD40_rpt"/>
</dbReference>
<keyword evidence="1" id="KW-0853">WD repeat</keyword>
<dbReference type="STRING" id="888268.A0A1E5VC50"/>
<dbReference type="SMART" id="SM00320">
    <property type="entry name" value="WD40"/>
    <property type="match status" value="1"/>
</dbReference>
<dbReference type="PROSITE" id="PS50294">
    <property type="entry name" value="WD_REPEATS_REGION"/>
    <property type="match status" value="1"/>
</dbReference>
<dbReference type="InterPro" id="IPR044716">
    <property type="entry name" value="LEUNIG-like"/>
</dbReference>
<dbReference type="EMBL" id="LWDX02044755">
    <property type="protein sequence ID" value="OEL22647.1"/>
    <property type="molecule type" value="Genomic_DNA"/>
</dbReference>
<proteinExistence type="predicted"/>
<evidence type="ECO:0000313" key="2">
    <source>
        <dbReference type="EMBL" id="OEL22647.1"/>
    </source>
</evidence>
<dbReference type="PANTHER" id="PTHR44376:SF5">
    <property type="entry name" value="TRANSCRIPTIONAL COREPRESSOR LEUNIG ISOFORM X1"/>
    <property type="match status" value="1"/>
</dbReference>
<dbReference type="Gene3D" id="2.130.10.10">
    <property type="entry name" value="YVTN repeat-like/Quinoprotein amine dehydrogenase"/>
    <property type="match status" value="1"/>
</dbReference>